<keyword evidence="4 8" id="KW-0653">Protein transport</keyword>
<keyword evidence="6 8" id="KW-0472">Membrane</keyword>
<proteinExistence type="inferred from homology"/>
<evidence type="ECO:0000256" key="7">
    <source>
        <dbReference type="ARBA" id="ARBA00025800"/>
    </source>
</evidence>
<dbReference type="AlphaFoldDB" id="A0A7S3P7U2"/>
<evidence type="ECO:0000256" key="3">
    <source>
        <dbReference type="ARBA" id="ARBA00022692"/>
    </source>
</evidence>
<feature type="transmembrane region" description="Helical" evidence="8">
    <location>
        <begin position="125"/>
        <end position="147"/>
    </location>
</feature>
<dbReference type="InterPro" id="IPR007305">
    <property type="entry name" value="Vesicle_transpt_Got1/SFT2"/>
</dbReference>
<feature type="transmembrane region" description="Helical" evidence="8">
    <location>
        <begin position="94"/>
        <end position="113"/>
    </location>
</feature>
<dbReference type="Pfam" id="PF04178">
    <property type="entry name" value="Got1"/>
    <property type="match status" value="1"/>
</dbReference>
<evidence type="ECO:0000256" key="6">
    <source>
        <dbReference type="ARBA" id="ARBA00023136"/>
    </source>
</evidence>
<dbReference type="GO" id="GO:0016192">
    <property type="term" value="P:vesicle-mediated transport"/>
    <property type="evidence" value="ECO:0007669"/>
    <property type="project" value="InterPro"/>
</dbReference>
<dbReference type="InterPro" id="IPR011691">
    <property type="entry name" value="Vesicle_transpt_SFT2"/>
</dbReference>
<name>A0A7S3P7U2_9STRA</name>
<protein>
    <recommendedName>
        <fullName evidence="8">Vesicle transport protein</fullName>
    </recommendedName>
</protein>
<evidence type="ECO:0000256" key="4">
    <source>
        <dbReference type="ARBA" id="ARBA00022927"/>
    </source>
</evidence>
<feature type="transmembrane region" description="Helical" evidence="8">
    <location>
        <begin position="60"/>
        <end position="82"/>
    </location>
</feature>
<sequence>MSAFFEQVRNSTTGALDKARLTFQRDSGDDSESGVEEEPDTSWTEELSNYCPTLTFQQRLIGFFSSFGLGYLIAFFSFRFFIRLVEGNPLPFAINYTFGHILQLLASMFLCGPRRQFRNMFDEKRYLTSVTYLSCLGATLVIIFIPMPGMLKFLLILGLTMAQFCASTWYSLSYIPYGRRTALRFLKRAMSIEDSTNYAGIQT</sequence>
<comment type="subcellular location">
    <subcellularLocation>
        <location evidence="1 8">Membrane</location>
        <topology evidence="1 8">Multi-pass membrane protein</topology>
    </subcellularLocation>
</comment>
<dbReference type="PANTHER" id="PTHR23137">
    <property type="entry name" value="VESICLE TRANSPORT PROTEIN-RELATED"/>
    <property type="match status" value="1"/>
</dbReference>
<comment type="function">
    <text evidence="8">May be involved in fusion of retrograde transport vesicles derived from an endocytic compartment with the Golgi complex.</text>
</comment>
<evidence type="ECO:0000256" key="1">
    <source>
        <dbReference type="ARBA" id="ARBA00004141"/>
    </source>
</evidence>
<gene>
    <name evidence="9" type="ORF">ACOF00016_LOCUS10963</name>
</gene>
<keyword evidence="5 8" id="KW-1133">Transmembrane helix</keyword>
<dbReference type="PANTHER" id="PTHR23137:SF6">
    <property type="entry name" value="VESICLE TRANSPORT PROTEIN"/>
    <property type="match status" value="1"/>
</dbReference>
<evidence type="ECO:0000256" key="8">
    <source>
        <dbReference type="RuleBase" id="RU363111"/>
    </source>
</evidence>
<organism evidence="9">
    <name type="scientific">Amphora coffeiformis</name>
    <dbReference type="NCBI Taxonomy" id="265554"/>
    <lineage>
        <taxon>Eukaryota</taxon>
        <taxon>Sar</taxon>
        <taxon>Stramenopiles</taxon>
        <taxon>Ochrophyta</taxon>
        <taxon>Bacillariophyta</taxon>
        <taxon>Bacillariophyceae</taxon>
        <taxon>Bacillariophycidae</taxon>
        <taxon>Thalassiophysales</taxon>
        <taxon>Catenulaceae</taxon>
        <taxon>Amphora</taxon>
    </lineage>
</organism>
<accession>A0A7S3P7U2</accession>
<evidence type="ECO:0000256" key="2">
    <source>
        <dbReference type="ARBA" id="ARBA00022448"/>
    </source>
</evidence>
<keyword evidence="2 8" id="KW-0813">Transport</keyword>
<evidence type="ECO:0000313" key="9">
    <source>
        <dbReference type="EMBL" id="CAE0413719.1"/>
    </source>
</evidence>
<dbReference type="GO" id="GO:0016020">
    <property type="term" value="C:membrane"/>
    <property type="evidence" value="ECO:0007669"/>
    <property type="project" value="UniProtKB-SubCell"/>
</dbReference>
<reference evidence="9" key="1">
    <citation type="submission" date="2021-01" db="EMBL/GenBank/DDBJ databases">
        <authorList>
            <person name="Corre E."/>
            <person name="Pelletier E."/>
            <person name="Niang G."/>
            <person name="Scheremetjew M."/>
            <person name="Finn R."/>
            <person name="Kale V."/>
            <person name="Holt S."/>
            <person name="Cochrane G."/>
            <person name="Meng A."/>
            <person name="Brown T."/>
            <person name="Cohen L."/>
        </authorList>
    </citation>
    <scope>NUCLEOTIDE SEQUENCE</scope>
    <source>
        <strain evidence="9">CCMP127</strain>
    </source>
</reference>
<dbReference type="GO" id="GO:0005737">
    <property type="term" value="C:cytoplasm"/>
    <property type="evidence" value="ECO:0007669"/>
    <property type="project" value="UniProtKB-ARBA"/>
</dbReference>
<keyword evidence="3 8" id="KW-0812">Transmembrane</keyword>
<comment type="similarity">
    <text evidence="7 8">Belongs to the SFT2 family.</text>
</comment>
<dbReference type="GO" id="GO:0015031">
    <property type="term" value="P:protein transport"/>
    <property type="evidence" value="ECO:0007669"/>
    <property type="project" value="UniProtKB-KW"/>
</dbReference>
<evidence type="ECO:0000256" key="5">
    <source>
        <dbReference type="ARBA" id="ARBA00022989"/>
    </source>
</evidence>
<dbReference type="EMBL" id="HBIM01013554">
    <property type="protein sequence ID" value="CAE0413719.1"/>
    <property type="molecule type" value="Transcribed_RNA"/>
</dbReference>
<dbReference type="GO" id="GO:0012505">
    <property type="term" value="C:endomembrane system"/>
    <property type="evidence" value="ECO:0007669"/>
    <property type="project" value="UniProtKB-ARBA"/>
</dbReference>
<feature type="transmembrane region" description="Helical" evidence="8">
    <location>
        <begin position="153"/>
        <end position="177"/>
    </location>
</feature>